<dbReference type="EMBL" id="RXIC02000020">
    <property type="protein sequence ID" value="KAB1221519.1"/>
    <property type="molecule type" value="Genomic_DNA"/>
</dbReference>
<proteinExistence type="predicted"/>
<accession>A0A6A1W8D9</accession>
<evidence type="ECO:0000313" key="2">
    <source>
        <dbReference type="EMBL" id="KAB1221519.1"/>
    </source>
</evidence>
<feature type="compositionally biased region" description="Low complexity" evidence="1">
    <location>
        <begin position="19"/>
        <end position="31"/>
    </location>
</feature>
<dbReference type="AlphaFoldDB" id="A0A6A1W8D9"/>
<dbReference type="Proteomes" id="UP000516437">
    <property type="component" value="Chromosome 2"/>
</dbReference>
<organism evidence="2 3">
    <name type="scientific">Morella rubra</name>
    <name type="common">Chinese bayberry</name>
    <dbReference type="NCBI Taxonomy" id="262757"/>
    <lineage>
        <taxon>Eukaryota</taxon>
        <taxon>Viridiplantae</taxon>
        <taxon>Streptophyta</taxon>
        <taxon>Embryophyta</taxon>
        <taxon>Tracheophyta</taxon>
        <taxon>Spermatophyta</taxon>
        <taxon>Magnoliopsida</taxon>
        <taxon>eudicotyledons</taxon>
        <taxon>Gunneridae</taxon>
        <taxon>Pentapetalae</taxon>
        <taxon>rosids</taxon>
        <taxon>fabids</taxon>
        <taxon>Fagales</taxon>
        <taxon>Myricaceae</taxon>
        <taxon>Morella</taxon>
    </lineage>
</organism>
<comment type="caution">
    <text evidence="2">The sequence shown here is derived from an EMBL/GenBank/DDBJ whole genome shotgun (WGS) entry which is preliminary data.</text>
</comment>
<evidence type="ECO:0000313" key="3">
    <source>
        <dbReference type="Proteomes" id="UP000516437"/>
    </source>
</evidence>
<gene>
    <name evidence="2" type="ORF">CJ030_MR2G027158</name>
</gene>
<evidence type="ECO:0000256" key="1">
    <source>
        <dbReference type="SAM" id="MobiDB-lite"/>
    </source>
</evidence>
<name>A0A6A1W8D9_9ROSI</name>
<feature type="compositionally biased region" description="Polar residues" evidence="1">
    <location>
        <begin position="38"/>
        <end position="49"/>
    </location>
</feature>
<keyword evidence="3" id="KW-1185">Reference proteome</keyword>
<reference evidence="2 3" key="1">
    <citation type="journal article" date="2019" name="Plant Biotechnol. J.">
        <title>The red bayberry genome and genetic basis of sex determination.</title>
        <authorList>
            <person name="Jia H.M."/>
            <person name="Jia H.J."/>
            <person name="Cai Q.L."/>
            <person name="Wang Y."/>
            <person name="Zhao H.B."/>
            <person name="Yang W.F."/>
            <person name="Wang G.Y."/>
            <person name="Li Y.H."/>
            <person name="Zhan D.L."/>
            <person name="Shen Y.T."/>
            <person name="Niu Q.F."/>
            <person name="Chang L."/>
            <person name="Qiu J."/>
            <person name="Zhao L."/>
            <person name="Xie H.B."/>
            <person name="Fu W.Y."/>
            <person name="Jin J."/>
            <person name="Li X.W."/>
            <person name="Jiao Y."/>
            <person name="Zhou C.C."/>
            <person name="Tu T."/>
            <person name="Chai C.Y."/>
            <person name="Gao J.L."/>
            <person name="Fan L.J."/>
            <person name="van de Weg E."/>
            <person name="Wang J.Y."/>
            <person name="Gao Z.S."/>
        </authorList>
    </citation>
    <scope>NUCLEOTIDE SEQUENCE [LARGE SCALE GENOMIC DNA]</scope>
    <source>
        <tissue evidence="2">Leaves</tissue>
    </source>
</reference>
<protein>
    <submittedName>
        <fullName evidence="2">Uncharacterized protein</fullName>
    </submittedName>
</protein>
<feature type="region of interest" description="Disordered" evidence="1">
    <location>
        <begin position="1"/>
        <end position="80"/>
    </location>
</feature>
<sequence>MEMDGKRFSAYHSSPWPPSSFQSSSLPRQPSGVRKRTGTGSFSGVTPSLPQVDLVGPRDQSTPLQRPTAPSLLPGGGSPLQPTNMSVMDAWVERLCFSMHQARKMRLELGDNCLSTRVADINLPSSSAFFFPLHLPVWLILTSP</sequence>